<dbReference type="RefSeq" id="WP_122188374.1">
    <property type="nucleotide sequence ID" value="NZ_RFFH01000004.1"/>
</dbReference>
<dbReference type="AlphaFoldDB" id="A0A3M2L5Q9"/>
<evidence type="ECO:0000313" key="3">
    <source>
        <dbReference type="Proteomes" id="UP000279275"/>
    </source>
</evidence>
<keyword evidence="1" id="KW-1133">Transmembrane helix</keyword>
<keyword evidence="1" id="KW-0472">Membrane</keyword>
<keyword evidence="1" id="KW-0812">Transmembrane</keyword>
<feature type="transmembrane region" description="Helical" evidence="1">
    <location>
        <begin position="52"/>
        <end position="72"/>
    </location>
</feature>
<organism evidence="2 3">
    <name type="scientific">Nocardia stercoris</name>
    <dbReference type="NCBI Taxonomy" id="2483361"/>
    <lineage>
        <taxon>Bacteria</taxon>
        <taxon>Bacillati</taxon>
        <taxon>Actinomycetota</taxon>
        <taxon>Actinomycetes</taxon>
        <taxon>Mycobacteriales</taxon>
        <taxon>Nocardiaceae</taxon>
        <taxon>Nocardia</taxon>
    </lineage>
</organism>
<proteinExistence type="predicted"/>
<comment type="caution">
    <text evidence="2">The sequence shown here is derived from an EMBL/GenBank/DDBJ whole genome shotgun (WGS) entry which is preliminary data.</text>
</comment>
<protein>
    <submittedName>
        <fullName evidence="2">Uncharacterized protein</fullName>
    </submittedName>
</protein>
<evidence type="ECO:0000313" key="2">
    <source>
        <dbReference type="EMBL" id="RMI32989.1"/>
    </source>
</evidence>
<dbReference type="InterPro" id="IPR045590">
    <property type="entry name" value="DUF6463"/>
</dbReference>
<accession>A0A3M2L5Q9</accession>
<name>A0A3M2L5Q9_9NOCA</name>
<evidence type="ECO:0000256" key="1">
    <source>
        <dbReference type="SAM" id="Phobius"/>
    </source>
</evidence>
<dbReference type="EMBL" id="RFFH01000004">
    <property type="protein sequence ID" value="RMI32989.1"/>
    <property type="molecule type" value="Genomic_DNA"/>
</dbReference>
<dbReference type="Proteomes" id="UP000279275">
    <property type="component" value="Unassembled WGS sequence"/>
</dbReference>
<reference evidence="2 3" key="1">
    <citation type="submission" date="2018-10" db="EMBL/GenBank/DDBJ databases">
        <title>Isolation from cow dung.</title>
        <authorList>
            <person name="Ling L."/>
        </authorList>
    </citation>
    <scope>NUCLEOTIDE SEQUENCE [LARGE SCALE GENOMIC DNA]</scope>
    <source>
        <strain evidence="2 3">NEAU-LL90</strain>
    </source>
</reference>
<dbReference type="Pfam" id="PF20064">
    <property type="entry name" value="DUF6463"/>
    <property type="match status" value="1"/>
</dbReference>
<gene>
    <name evidence="2" type="ORF">EBN03_11945</name>
</gene>
<keyword evidence="3" id="KW-1185">Reference proteome</keyword>
<sequence length="136" mass="14657">MIKWAGWLITVFGAAHTLLALTLERAARHAGTWFSGGLWSDDLSAMSPENSAFWLSVASFGVPLVLVGVTVLWMERHGITPPEFLAWALGIWSLLIATALIRTPWPIIVIACGLLLAGIRRAASQSGSETANGEFQ</sequence>
<dbReference type="OrthoDB" id="3574450at2"/>